<feature type="compositionally biased region" description="Basic and acidic residues" evidence="1">
    <location>
        <begin position="8"/>
        <end position="17"/>
    </location>
</feature>
<dbReference type="Proteomes" id="UP000287033">
    <property type="component" value="Unassembled WGS sequence"/>
</dbReference>
<comment type="caution">
    <text evidence="2">The sequence shown here is derived from an EMBL/GenBank/DDBJ whole genome shotgun (WGS) entry which is preliminary data.</text>
</comment>
<evidence type="ECO:0000256" key="1">
    <source>
        <dbReference type="SAM" id="MobiDB-lite"/>
    </source>
</evidence>
<feature type="region of interest" description="Disordered" evidence="1">
    <location>
        <begin position="1"/>
        <end position="24"/>
    </location>
</feature>
<keyword evidence="3" id="KW-1185">Reference proteome</keyword>
<name>A0A401RZQ5_CHIPU</name>
<reference evidence="2 3" key="1">
    <citation type="journal article" date="2018" name="Nat. Ecol. Evol.">
        <title>Shark genomes provide insights into elasmobranch evolution and the origin of vertebrates.</title>
        <authorList>
            <person name="Hara Y"/>
            <person name="Yamaguchi K"/>
            <person name="Onimaru K"/>
            <person name="Kadota M"/>
            <person name="Koyanagi M"/>
            <person name="Keeley SD"/>
            <person name="Tatsumi K"/>
            <person name="Tanaka K"/>
            <person name="Motone F"/>
            <person name="Kageyama Y"/>
            <person name="Nozu R"/>
            <person name="Adachi N"/>
            <person name="Nishimura O"/>
            <person name="Nakagawa R"/>
            <person name="Tanegashima C"/>
            <person name="Kiyatake I"/>
            <person name="Matsumoto R"/>
            <person name="Murakumo K"/>
            <person name="Nishida K"/>
            <person name="Terakita A"/>
            <person name="Kuratani S"/>
            <person name="Sato K"/>
            <person name="Hyodo S Kuraku.S."/>
        </authorList>
    </citation>
    <scope>NUCLEOTIDE SEQUENCE [LARGE SCALE GENOMIC DNA]</scope>
</reference>
<gene>
    <name evidence="2" type="ORF">chiPu_0002008</name>
</gene>
<evidence type="ECO:0000313" key="2">
    <source>
        <dbReference type="EMBL" id="GCC23609.1"/>
    </source>
</evidence>
<protein>
    <submittedName>
        <fullName evidence="2">Uncharacterized protein</fullName>
    </submittedName>
</protein>
<organism evidence="2 3">
    <name type="scientific">Chiloscyllium punctatum</name>
    <name type="common">Brownbanded bambooshark</name>
    <name type="synonym">Hemiscyllium punctatum</name>
    <dbReference type="NCBI Taxonomy" id="137246"/>
    <lineage>
        <taxon>Eukaryota</taxon>
        <taxon>Metazoa</taxon>
        <taxon>Chordata</taxon>
        <taxon>Craniata</taxon>
        <taxon>Vertebrata</taxon>
        <taxon>Chondrichthyes</taxon>
        <taxon>Elasmobranchii</taxon>
        <taxon>Galeomorphii</taxon>
        <taxon>Galeoidea</taxon>
        <taxon>Orectolobiformes</taxon>
        <taxon>Hemiscylliidae</taxon>
        <taxon>Chiloscyllium</taxon>
    </lineage>
</organism>
<proteinExistence type="predicted"/>
<dbReference type="EMBL" id="BEZZ01000034">
    <property type="protein sequence ID" value="GCC23609.1"/>
    <property type="molecule type" value="Genomic_DNA"/>
</dbReference>
<sequence length="85" mass="9927">MGEGICRMGERQTDRRMNPRAGSSRPDCCHLYDLFATETTSVTRPSQELQLRLQLQRYLIKMHLYVRRRKKNAIDIEESSGVPQC</sequence>
<dbReference type="AlphaFoldDB" id="A0A401RZQ5"/>
<accession>A0A401RZQ5</accession>
<evidence type="ECO:0000313" key="3">
    <source>
        <dbReference type="Proteomes" id="UP000287033"/>
    </source>
</evidence>